<evidence type="ECO:0000313" key="3">
    <source>
        <dbReference type="Proteomes" id="UP000026961"/>
    </source>
</evidence>
<evidence type="ECO:0000256" key="1">
    <source>
        <dbReference type="SAM" id="MobiDB-lite"/>
    </source>
</evidence>
<keyword evidence="3" id="KW-1185">Reference proteome</keyword>
<feature type="region of interest" description="Disordered" evidence="1">
    <location>
        <begin position="1"/>
        <end position="37"/>
    </location>
</feature>
<evidence type="ECO:0000313" key="2">
    <source>
        <dbReference type="EnsemblPlants" id="OGLUM03G07620.1"/>
    </source>
</evidence>
<organism evidence="2">
    <name type="scientific">Oryza glumipatula</name>
    <dbReference type="NCBI Taxonomy" id="40148"/>
    <lineage>
        <taxon>Eukaryota</taxon>
        <taxon>Viridiplantae</taxon>
        <taxon>Streptophyta</taxon>
        <taxon>Embryophyta</taxon>
        <taxon>Tracheophyta</taxon>
        <taxon>Spermatophyta</taxon>
        <taxon>Magnoliopsida</taxon>
        <taxon>Liliopsida</taxon>
        <taxon>Poales</taxon>
        <taxon>Poaceae</taxon>
        <taxon>BOP clade</taxon>
        <taxon>Oryzoideae</taxon>
        <taxon>Oryzeae</taxon>
        <taxon>Oryzinae</taxon>
        <taxon>Oryza</taxon>
    </lineage>
</organism>
<accession>A0A0D9Z3L9</accession>
<dbReference type="AlphaFoldDB" id="A0A0D9Z3L9"/>
<sequence length="112" mass="12647">MEWSRSAESRGVQGKPHRKIIRDDKKKRIQAGIASEDEGDDEVVVFSEKEEAAMAKIFDKEDEIIVQMYHNSLRIKGSNIFIICEMDQLEAGQPASILIEHIGDDLVSPDYG</sequence>
<protein>
    <submittedName>
        <fullName evidence="2">Uncharacterized protein</fullName>
    </submittedName>
</protein>
<reference evidence="2" key="1">
    <citation type="submission" date="2015-04" db="UniProtKB">
        <authorList>
            <consortium name="EnsemblPlants"/>
        </authorList>
    </citation>
    <scope>IDENTIFICATION</scope>
</reference>
<dbReference type="EnsemblPlants" id="OGLUM03G07620.1">
    <property type="protein sequence ID" value="OGLUM03G07620.1"/>
    <property type="gene ID" value="OGLUM03G07620"/>
</dbReference>
<name>A0A0D9Z3L9_9ORYZ</name>
<dbReference type="Gramene" id="OGLUM03G07620.1">
    <property type="protein sequence ID" value="OGLUM03G07620.1"/>
    <property type="gene ID" value="OGLUM03G07620"/>
</dbReference>
<proteinExistence type="predicted"/>
<reference evidence="2" key="2">
    <citation type="submission" date="2018-05" db="EMBL/GenBank/DDBJ databases">
        <title>OgluRS3 (Oryza glumaepatula Reference Sequence Version 3).</title>
        <authorList>
            <person name="Zhang J."/>
            <person name="Kudrna D."/>
            <person name="Lee S."/>
            <person name="Talag J."/>
            <person name="Welchert J."/>
            <person name="Wing R.A."/>
        </authorList>
    </citation>
    <scope>NUCLEOTIDE SEQUENCE [LARGE SCALE GENOMIC DNA]</scope>
</reference>
<dbReference type="Proteomes" id="UP000026961">
    <property type="component" value="Chromosome 3"/>
</dbReference>
<dbReference type="HOGENOM" id="CLU_2162396_0_0_1"/>